<feature type="region of interest" description="Disordered" evidence="2">
    <location>
        <begin position="1"/>
        <end position="33"/>
    </location>
</feature>
<dbReference type="AlphaFoldDB" id="A0AAD4BIL6"/>
<feature type="compositionally biased region" description="Low complexity" evidence="2">
    <location>
        <begin position="10"/>
        <end position="22"/>
    </location>
</feature>
<evidence type="ECO:0000256" key="1">
    <source>
        <dbReference type="SAM" id="Coils"/>
    </source>
</evidence>
<evidence type="ECO:0000256" key="2">
    <source>
        <dbReference type="SAM" id="MobiDB-lite"/>
    </source>
</evidence>
<evidence type="ECO:0000313" key="4">
    <source>
        <dbReference type="Proteomes" id="UP001194468"/>
    </source>
</evidence>
<dbReference type="Proteomes" id="UP001194468">
    <property type="component" value="Unassembled WGS sequence"/>
</dbReference>
<protein>
    <recommendedName>
        <fullName evidence="5">F-box domain-containing protein</fullName>
    </recommendedName>
</protein>
<reference evidence="3" key="2">
    <citation type="journal article" date="2020" name="Nat. Commun.">
        <title>Large-scale genome sequencing of mycorrhizal fungi provides insights into the early evolution of symbiotic traits.</title>
        <authorList>
            <person name="Miyauchi S."/>
            <person name="Kiss E."/>
            <person name="Kuo A."/>
            <person name="Drula E."/>
            <person name="Kohler A."/>
            <person name="Sanchez-Garcia M."/>
            <person name="Morin E."/>
            <person name="Andreopoulos B."/>
            <person name="Barry K.W."/>
            <person name="Bonito G."/>
            <person name="Buee M."/>
            <person name="Carver A."/>
            <person name="Chen C."/>
            <person name="Cichocki N."/>
            <person name="Clum A."/>
            <person name="Culley D."/>
            <person name="Crous P.W."/>
            <person name="Fauchery L."/>
            <person name="Girlanda M."/>
            <person name="Hayes R.D."/>
            <person name="Keri Z."/>
            <person name="LaButti K."/>
            <person name="Lipzen A."/>
            <person name="Lombard V."/>
            <person name="Magnuson J."/>
            <person name="Maillard F."/>
            <person name="Murat C."/>
            <person name="Nolan M."/>
            <person name="Ohm R.A."/>
            <person name="Pangilinan J."/>
            <person name="Pereira M.F."/>
            <person name="Perotto S."/>
            <person name="Peter M."/>
            <person name="Pfister S."/>
            <person name="Riley R."/>
            <person name="Sitrit Y."/>
            <person name="Stielow J.B."/>
            <person name="Szollosi G."/>
            <person name="Zifcakova L."/>
            <person name="Stursova M."/>
            <person name="Spatafora J.W."/>
            <person name="Tedersoo L."/>
            <person name="Vaario L.M."/>
            <person name="Yamada A."/>
            <person name="Yan M."/>
            <person name="Wang P."/>
            <person name="Xu J."/>
            <person name="Bruns T."/>
            <person name="Baldrian P."/>
            <person name="Vilgalys R."/>
            <person name="Dunand C."/>
            <person name="Henrissat B."/>
            <person name="Grigoriev I.V."/>
            <person name="Hibbett D."/>
            <person name="Nagy L.G."/>
            <person name="Martin F.M."/>
        </authorList>
    </citation>
    <scope>NUCLEOTIDE SEQUENCE</scope>
    <source>
        <strain evidence="3">BED1</strain>
    </source>
</reference>
<keyword evidence="1" id="KW-0175">Coiled coil</keyword>
<proteinExistence type="predicted"/>
<evidence type="ECO:0008006" key="5">
    <source>
        <dbReference type="Google" id="ProtNLM"/>
    </source>
</evidence>
<dbReference type="EMBL" id="WHUW01000052">
    <property type="protein sequence ID" value="KAF8431184.1"/>
    <property type="molecule type" value="Genomic_DNA"/>
</dbReference>
<sequence length="144" mass="15935">MWTSTLCPNSSFSPPSLARSSPPSLPRAGPPDSGIAMSCNPQASISHLRDALSSLDTQIASLLSQRQELELHLQQADSLLVSSLMLVSRYWRDVVVNTPERMLRHVLQALGKERVMAWWIWPSSLGIQKDLQIQGSALQSFNVI</sequence>
<keyword evidence="4" id="KW-1185">Reference proteome</keyword>
<reference evidence="3" key="1">
    <citation type="submission" date="2019-10" db="EMBL/GenBank/DDBJ databases">
        <authorList>
            <consortium name="DOE Joint Genome Institute"/>
            <person name="Kuo A."/>
            <person name="Miyauchi S."/>
            <person name="Kiss E."/>
            <person name="Drula E."/>
            <person name="Kohler A."/>
            <person name="Sanchez-Garcia M."/>
            <person name="Andreopoulos B."/>
            <person name="Barry K.W."/>
            <person name="Bonito G."/>
            <person name="Buee M."/>
            <person name="Carver A."/>
            <person name="Chen C."/>
            <person name="Cichocki N."/>
            <person name="Clum A."/>
            <person name="Culley D."/>
            <person name="Crous P.W."/>
            <person name="Fauchery L."/>
            <person name="Girlanda M."/>
            <person name="Hayes R."/>
            <person name="Keri Z."/>
            <person name="LaButti K."/>
            <person name="Lipzen A."/>
            <person name="Lombard V."/>
            <person name="Magnuson J."/>
            <person name="Maillard F."/>
            <person name="Morin E."/>
            <person name="Murat C."/>
            <person name="Nolan M."/>
            <person name="Ohm R."/>
            <person name="Pangilinan J."/>
            <person name="Pereira M."/>
            <person name="Perotto S."/>
            <person name="Peter M."/>
            <person name="Riley R."/>
            <person name="Sitrit Y."/>
            <person name="Stielow B."/>
            <person name="Szollosi G."/>
            <person name="Zifcakova L."/>
            <person name="Stursova M."/>
            <person name="Spatafora J.W."/>
            <person name="Tedersoo L."/>
            <person name="Vaario L.-M."/>
            <person name="Yamada A."/>
            <person name="Yan M."/>
            <person name="Wang P."/>
            <person name="Xu J."/>
            <person name="Bruns T."/>
            <person name="Baldrian P."/>
            <person name="Vilgalys R."/>
            <person name="Henrissat B."/>
            <person name="Grigoriev I.V."/>
            <person name="Hibbett D."/>
            <person name="Nagy L.G."/>
            <person name="Martin F.M."/>
        </authorList>
    </citation>
    <scope>NUCLEOTIDE SEQUENCE</scope>
    <source>
        <strain evidence="3">BED1</strain>
    </source>
</reference>
<name>A0AAD4BIL6_BOLED</name>
<organism evidence="3 4">
    <name type="scientific">Boletus edulis BED1</name>
    <dbReference type="NCBI Taxonomy" id="1328754"/>
    <lineage>
        <taxon>Eukaryota</taxon>
        <taxon>Fungi</taxon>
        <taxon>Dikarya</taxon>
        <taxon>Basidiomycota</taxon>
        <taxon>Agaricomycotina</taxon>
        <taxon>Agaricomycetes</taxon>
        <taxon>Agaricomycetidae</taxon>
        <taxon>Boletales</taxon>
        <taxon>Boletineae</taxon>
        <taxon>Boletaceae</taxon>
        <taxon>Boletoideae</taxon>
        <taxon>Boletus</taxon>
    </lineage>
</organism>
<accession>A0AAD4BIL6</accession>
<evidence type="ECO:0000313" key="3">
    <source>
        <dbReference type="EMBL" id="KAF8431184.1"/>
    </source>
</evidence>
<feature type="coiled-coil region" evidence="1">
    <location>
        <begin position="52"/>
        <end position="79"/>
    </location>
</feature>
<comment type="caution">
    <text evidence="3">The sequence shown here is derived from an EMBL/GenBank/DDBJ whole genome shotgun (WGS) entry which is preliminary data.</text>
</comment>
<gene>
    <name evidence="3" type="ORF">L210DRAFT_2996037</name>
</gene>